<organism evidence="3 4">
    <name type="scientific">Thalassiosira oceanica</name>
    <name type="common">Marine diatom</name>
    <dbReference type="NCBI Taxonomy" id="159749"/>
    <lineage>
        <taxon>Eukaryota</taxon>
        <taxon>Sar</taxon>
        <taxon>Stramenopiles</taxon>
        <taxon>Ochrophyta</taxon>
        <taxon>Bacillariophyta</taxon>
        <taxon>Coscinodiscophyceae</taxon>
        <taxon>Thalassiosirophycidae</taxon>
        <taxon>Thalassiosirales</taxon>
        <taxon>Thalassiosiraceae</taxon>
        <taxon>Thalassiosira</taxon>
    </lineage>
</organism>
<evidence type="ECO:0000256" key="1">
    <source>
        <dbReference type="SAM" id="Coils"/>
    </source>
</evidence>
<reference evidence="3 4" key="1">
    <citation type="journal article" date="2012" name="Genome Biol.">
        <title>Genome and low-iron response of an oceanic diatom adapted to chronic iron limitation.</title>
        <authorList>
            <person name="Lommer M."/>
            <person name="Specht M."/>
            <person name="Roy A.S."/>
            <person name="Kraemer L."/>
            <person name="Andreson R."/>
            <person name="Gutowska M.A."/>
            <person name="Wolf J."/>
            <person name="Bergner S.V."/>
            <person name="Schilhabel M.B."/>
            <person name="Klostermeier U.C."/>
            <person name="Beiko R.G."/>
            <person name="Rosenstiel P."/>
            <person name="Hippler M."/>
            <person name="Laroche J."/>
        </authorList>
    </citation>
    <scope>NUCLEOTIDE SEQUENCE [LARGE SCALE GENOMIC DNA]</scope>
    <source>
        <strain evidence="3 4">CCMP1005</strain>
    </source>
</reference>
<protein>
    <submittedName>
        <fullName evidence="3">Uncharacterized protein</fullName>
    </submittedName>
</protein>
<dbReference type="EMBL" id="AGNL01007492">
    <property type="protein sequence ID" value="EJK71223.1"/>
    <property type="molecule type" value="Genomic_DNA"/>
</dbReference>
<keyword evidence="4" id="KW-1185">Reference proteome</keyword>
<evidence type="ECO:0000313" key="3">
    <source>
        <dbReference type="EMBL" id="EJK71223.1"/>
    </source>
</evidence>
<feature type="compositionally biased region" description="Basic and acidic residues" evidence="2">
    <location>
        <begin position="212"/>
        <end position="232"/>
    </location>
</feature>
<sequence length="245" mass="27897">MLVETSAVRRDRAKPRRAAYSPTIVRQSHRGKSLDADKMPHHLDRYLETALPALGLDAETYGPYLTGSDEGDVELDDIIELFQASSESHSDDDEAWTKFKHDIIGRRREFLSAENERREQEASNIKKKKAEELQKEIDASQQNAVELEARKIALLETAKLENMPAEKAALMAKFGYEDDGEGSTQKVPTNKDHAVAVNLANAQKARNLNKTTKLEEQKKTKAAKQSRDEKKEQRRMKSTKHERKR</sequence>
<dbReference type="eggNOG" id="ENOG502R8KG">
    <property type="taxonomic scope" value="Eukaryota"/>
</dbReference>
<dbReference type="OMA" id="IEEAWRN"/>
<feature type="region of interest" description="Disordered" evidence="2">
    <location>
        <begin position="201"/>
        <end position="245"/>
    </location>
</feature>
<comment type="caution">
    <text evidence="3">The sequence shown here is derived from an EMBL/GenBank/DDBJ whole genome shotgun (WGS) entry which is preliminary data.</text>
</comment>
<proteinExistence type="predicted"/>
<feature type="coiled-coil region" evidence="1">
    <location>
        <begin position="108"/>
        <end position="157"/>
    </location>
</feature>
<dbReference type="Proteomes" id="UP000266841">
    <property type="component" value="Unassembled WGS sequence"/>
</dbReference>
<feature type="region of interest" description="Disordered" evidence="2">
    <location>
        <begin position="1"/>
        <end position="37"/>
    </location>
</feature>
<accession>K0SXT5</accession>
<gene>
    <name evidence="3" type="ORF">THAOC_07361</name>
</gene>
<feature type="compositionally biased region" description="Basic residues" evidence="2">
    <location>
        <begin position="233"/>
        <end position="245"/>
    </location>
</feature>
<dbReference type="OrthoDB" id="49156at2759"/>
<name>K0SXT5_THAOC</name>
<dbReference type="AlphaFoldDB" id="K0SXT5"/>
<evidence type="ECO:0000313" key="4">
    <source>
        <dbReference type="Proteomes" id="UP000266841"/>
    </source>
</evidence>
<evidence type="ECO:0000256" key="2">
    <source>
        <dbReference type="SAM" id="MobiDB-lite"/>
    </source>
</evidence>
<keyword evidence="1" id="KW-0175">Coiled coil</keyword>